<proteinExistence type="predicted"/>
<accession>A0A4Z1PMV6</accession>
<name>A0A4Z1PMV6_9PEZI</name>
<comment type="caution">
    <text evidence="1">The sequence shown here is derived from an EMBL/GenBank/DDBJ whole genome shotgun (WGS) entry which is preliminary data.</text>
</comment>
<evidence type="ECO:0000313" key="1">
    <source>
        <dbReference type="EMBL" id="TID27354.1"/>
    </source>
</evidence>
<evidence type="ECO:0000313" key="2">
    <source>
        <dbReference type="Proteomes" id="UP000298493"/>
    </source>
</evidence>
<protein>
    <submittedName>
        <fullName evidence="1">Uncharacterized protein</fullName>
    </submittedName>
</protein>
<sequence>MVDPPSGKETGLYREGCPMLLRSDGATEGAYPGAKEGRFPMAGKPKLAMLIARPLGWRNPDCEAILMILLPFPNACFGSAAHTVAAVEKFAVEAPRFVAVADENGDQLACRIRPFGPSGEPFQALDSSGQKQEDIPFHLVHWGCPALLLSLFPRPQ</sequence>
<reference evidence="1 2" key="1">
    <citation type="submission" date="2019-04" db="EMBL/GenBank/DDBJ databases">
        <title>High contiguity whole genome sequence and gene annotation resource for two Venturia nashicola isolates.</title>
        <authorList>
            <person name="Prokchorchik M."/>
            <person name="Won K."/>
            <person name="Lee Y."/>
            <person name="Choi E.D."/>
            <person name="Segonzac C."/>
            <person name="Sohn K.H."/>
        </authorList>
    </citation>
    <scope>NUCLEOTIDE SEQUENCE [LARGE SCALE GENOMIC DNA]</scope>
    <source>
        <strain evidence="1 2">PRI2</strain>
    </source>
</reference>
<dbReference type="AlphaFoldDB" id="A0A4Z1PMV6"/>
<dbReference type="EMBL" id="SNSC02000001">
    <property type="protein sequence ID" value="TID27354.1"/>
    <property type="molecule type" value="Genomic_DNA"/>
</dbReference>
<gene>
    <name evidence="1" type="ORF">E6O75_ATG00121</name>
</gene>
<dbReference type="Proteomes" id="UP000298493">
    <property type="component" value="Unassembled WGS sequence"/>
</dbReference>
<organism evidence="1 2">
    <name type="scientific">Venturia nashicola</name>
    <dbReference type="NCBI Taxonomy" id="86259"/>
    <lineage>
        <taxon>Eukaryota</taxon>
        <taxon>Fungi</taxon>
        <taxon>Dikarya</taxon>
        <taxon>Ascomycota</taxon>
        <taxon>Pezizomycotina</taxon>
        <taxon>Dothideomycetes</taxon>
        <taxon>Pleosporomycetidae</taxon>
        <taxon>Venturiales</taxon>
        <taxon>Venturiaceae</taxon>
        <taxon>Venturia</taxon>
    </lineage>
</organism>
<keyword evidence="2" id="KW-1185">Reference proteome</keyword>